<dbReference type="RefSeq" id="WP_213557337.1">
    <property type="nucleotide sequence ID" value="NZ_JBHXAJ010000002.1"/>
</dbReference>
<accession>A0ABX8CQR9</accession>
<feature type="region of interest" description="Disordered" evidence="1">
    <location>
        <begin position="37"/>
        <end position="59"/>
    </location>
</feature>
<sequence length="59" mass="6407">MSTGNSGDEANDPRARWRKLPPEPTQWIEEVDREHSAVDFGTDHDPDGKAAIYGGTAGP</sequence>
<evidence type="ECO:0000256" key="1">
    <source>
        <dbReference type="SAM" id="MobiDB-lite"/>
    </source>
</evidence>
<dbReference type="EMBL" id="CP074371">
    <property type="protein sequence ID" value="QVI21234.1"/>
    <property type="molecule type" value="Genomic_DNA"/>
</dbReference>
<evidence type="ECO:0000313" key="3">
    <source>
        <dbReference type="Proteomes" id="UP000683310"/>
    </source>
</evidence>
<keyword evidence="3" id="KW-1185">Reference proteome</keyword>
<feature type="compositionally biased region" description="Basic and acidic residues" evidence="1">
    <location>
        <begin position="37"/>
        <end position="48"/>
    </location>
</feature>
<protein>
    <submittedName>
        <fullName evidence="2">Uncharacterized protein</fullName>
    </submittedName>
</protein>
<feature type="region of interest" description="Disordered" evidence="1">
    <location>
        <begin position="1"/>
        <end position="25"/>
    </location>
</feature>
<evidence type="ECO:0000313" key="2">
    <source>
        <dbReference type="EMBL" id="QVI21234.1"/>
    </source>
</evidence>
<proteinExistence type="predicted"/>
<reference evidence="2 3" key="1">
    <citation type="submission" date="2021-04" db="EMBL/GenBank/DDBJ databases">
        <title>Nocardia tengchongensis.</title>
        <authorList>
            <person name="Zhuang k."/>
            <person name="Ran Y."/>
            <person name="Li W."/>
        </authorList>
    </citation>
    <scope>NUCLEOTIDE SEQUENCE [LARGE SCALE GENOMIC DNA]</scope>
    <source>
        <strain evidence="2 3">CFH S0057</strain>
    </source>
</reference>
<dbReference type="Proteomes" id="UP000683310">
    <property type="component" value="Chromosome"/>
</dbReference>
<name>A0ABX8CQR9_9NOCA</name>
<organism evidence="2 3">
    <name type="scientific">Nocardia tengchongensis</name>
    <dbReference type="NCBI Taxonomy" id="2055889"/>
    <lineage>
        <taxon>Bacteria</taxon>
        <taxon>Bacillati</taxon>
        <taxon>Actinomycetota</taxon>
        <taxon>Actinomycetes</taxon>
        <taxon>Mycobacteriales</taxon>
        <taxon>Nocardiaceae</taxon>
        <taxon>Nocardia</taxon>
    </lineage>
</organism>
<gene>
    <name evidence="2" type="ORF">KHQ06_35425</name>
</gene>